<dbReference type="AlphaFoldDB" id="F0QW17"/>
<keyword evidence="2" id="KW-1185">Reference proteome</keyword>
<gene>
    <name evidence="1" type="ordered locus">VMUT_0730</name>
</gene>
<dbReference type="Proteomes" id="UP000007485">
    <property type="component" value="Chromosome"/>
</dbReference>
<dbReference type="EMBL" id="CP002529">
    <property type="protein sequence ID" value="ADY00941.1"/>
    <property type="molecule type" value="Genomic_DNA"/>
</dbReference>
<name>F0QW17_VULM7</name>
<proteinExistence type="predicted"/>
<protein>
    <submittedName>
        <fullName evidence="1">Uncharacterized protein</fullName>
    </submittedName>
</protein>
<accession>F0QW17</accession>
<evidence type="ECO:0000313" key="2">
    <source>
        <dbReference type="Proteomes" id="UP000007485"/>
    </source>
</evidence>
<dbReference type="HOGENOM" id="CLU_1567268_0_0_2"/>
<sequence>MLIFNQALFILMEVINTGKNVMDMLNDLLNDLSRDDLSLIERLPYVREYERYRDVITNILREFHIALVLVRVTFNDGSHKGYVFLIRGEGGELGKIPASGIVEGYVVSVKGGDKRKLLYNPVSFSKSDDVAARIMEFANMYRKAEERISQLQLLREAEKDYALFYEEAGD</sequence>
<dbReference type="eggNOG" id="arCOG05683">
    <property type="taxonomic scope" value="Archaea"/>
</dbReference>
<reference evidence="1 2" key="1">
    <citation type="journal article" date="2011" name="J. Bacteriol.">
        <title>Complete genome sequence of 'Vulcanisaeta moutnovskia' strain 768-28, a novel member of the hyperthermophilic crenarchaeal genus vulcanisaeta.</title>
        <authorList>
            <person name="Gumerov V.M."/>
            <person name="Mardanov A.V."/>
            <person name="Beletsky A.V."/>
            <person name="Prokofeva M.I."/>
            <person name="Bonch-Osmolovskaya E.A."/>
            <person name="Ravin N.V."/>
            <person name="Skryabin K.G."/>
        </authorList>
    </citation>
    <scope>NUCLEOTIDE SEQUENCE [LARGE SCALE GENOMIC DNA]</scope>
    <source>
        <strain evidence="1 2">768-28</strain>
    </source>
</reference>
<evidence type="ECO:0000313" key="1">
    <source>
        <dbReference type="EMBL" id="ADY00941.1"/>
    </source>
</evidence>
<organism evidence="1 2">
    <name type="scientific">Vulcanisaeta moutnovskia (strain 768-28)</name>
    <dbReference type="NCBI Taxonomy" id="985053"/>
    <lineage>
        <taxon>Archaea</taxon>
        <taxon>Thermoproteota</taxon>
        <taxon>Thermoprotei</taxon>
        <taxon>Thermoproteales</taxon>
        <taxon>Thermoproteaceae</taxon>
        <taxon>Vulcanisaeta</taxon>
    </lineage>
</organism>
<dbReference type="KEGG" id="vmo:VMUT_0730"/>